<dbReference type="GO" id="GO:0016787">
    <property type="term" value="F:hydrolase activity"/>
    <property type="evidence" value="ECO:0007669"/>
    <property type="project" value="UniProtKB-KW"/>
</dbReference>
<proteinExistence type="inferred from homology"/>
<evidence type="ECO:0000313" key="3">
    <source>
        <dbReference type="EMBL" id="KAB1632026.1"/>
    </source>
</evidence>
<accession>A0A7C8BNB2</accession>
<dbReference type="PANTHER" id="PTHR23088:SF27">
    <property type="entry name" value="DEAMINATED GLUTATHIONE AMIDASE"/>
    <property type="match status" value="1"/>
</dbReference>
<evidence type="ECO:0000313" key="4">
    <source>
        <dbReference type="Proteomes" id="UP000481339"/>
    </source>
</evidence>
<dbReference type="InterPro" id="IPR001110">
    <property type="entry name" value="UPF0012_CS"/>
</dbReference>
<evidence type="ECO:0000256" key="1">
    <source>
        <dbReference type="ARBA" id="ARBA00010613"/>
    </source>
</evidence>
<dbReference type="EMBL" id="WBKA01000004">
    <property type="protein sequence ID" value="KAB1632026.1"/>
    <property type="molecule type" value="Genomic_DNA"/>
</dbReference>
<sequence>MSNTVTVAAGQFGPTGDRRENLRQITMYVQEAADRAASLVVFPEYASYFNGRLGPDYAANAEPLDGPFVTALGRLAAEHGLHIVAGLVARSEDEHRFANTVVAVAPTGELEAAYRKVHLFDAFGHRESQWVVPGPLDEPVTFEVEGIRVGLQTCYDLRFPEITRRLVDAGAELVVIPSQWVGGPLKEHHWNTLVQARAIENTVYVLAAGQAIPHGIGRSMIVDPMGVVLAATGAESAFLSTEIGLERIAQVRATNPALRMRRLAVVVPEADAPGVGAAGDASRA</sequence>
<dbReference type="InterPro" id="IPR003010">
    <property type="entry name" value="C-N_Hydrolase"/>
</dbReference>
<dbReference type="PANTHER" id="PTHR23088">
    <property type="entry name" value="NITRILASE-RELATED"/>
    <property type="match status" value="1"/>
</dbReference>
<dbReference type="PROSITE" id="PS01227">
    <property type="entry name" value="UPF0012"/>
    <property type="match status" value="1"/>
</dbReference>
<evidence type="ECO:0000259" key="2">
    <source>
        <dbReference type="PROSITE" id="PS50263"/>
    </source>
</evidence>
<dbReference type="PROSITE" id="PS50263">
    <property type="entry name" value="CN_HYDROLASE"/>
    <property type="match status" value="1"/>
</dbReference>
<dbReference type="Gene3D" id="3.60.110.10">
    <property type="entry name" value="Carbon-nitrogen hydrolase"/>
    <property type="match status" value="1"/>
</dbReference>
<keyword evidence="4" id="KW-1185">Reference proteome</keyword>
<keyword evidence="3" id="KW-0378">Hydrolase</keyword>
<dbReference type="InterPro" id="IPR036526">
    <property type="entry name" value="C-N_Hydrolase_sf"/>
</dbReference>
<dbReference type="CDD" id="cd07581">
    <property type="entry name" value="nitrilase_3"/>
    <property type="match status" value="1"/>
</dbReference>
<dbReference type="Proteomes" id="UP000481339">
    <property type="component" value="Unassembled WGS sequence"/>
</dbReference>
<dbReference type="SUPFAM" id="SSF56317">
    <property type="entry name" value="Carbon-nitrogen hydrolase"/>
    <property type="match status" value="1"/>
</dbReference>
<organism evidence="3 4">
    <name type="scientific">Pseudoclavibacter caeni</name>
    <dbReference type="NCBI Taxonomy" id="908846"/>
    <lineage>
        <taxon>Bacteria</taxon>
        <taxon>Bacillati</taxon>
        <taxon>Actinomycetota</taxon>
        <taxon>Actinomycetes</taxon>
        <taxon>Micrococcales</taxon>
        <taxon>Microbacteriaceae</taxon>
        <taxon>Pseudoclavibacter</taxon>
    </lineage>
</organism>
<dbReference type="AlphaFoldDB" id="A0A7C8BNB2"/>
<comment type="caution">
    <text evidence="3">The sequence shown here is derived from an EMBL/GenBank/DDBJ whole genome shotgun (WGS) entry which is preliminary data.</text>
</comment>
<comment type="similarity">
    <text evidence="1">Belongs to the carbon-nitrogen hydrolase superfamily. NIT1/NIT2 family.</text>
</comment>
<dbReference type="Pfam" id="PF00795">
    <property type="entry name" value="CN_hydrolase"/>
    <property type="match status" value="1"/>
</dbReference>
<reference evidence="3 4" key="1">
    <citation type="submission" date="2019-09" db="EMBL/GenBank/DDBJ databases">
        <title>Phylogeny of genus Pseudoclavibacter and closely related genus.</title>
        <authorList>
            <person name="Li Y."/>
        </authorList>
    </citation>
    <scope>NUCLEOTIDE SEQUENCE [LARGE SCALE GENOMIC DNA]</scope>
    <source>
        <strain evidence="3 4">JCM 16921</strain>
    </source>
</reference>
<name>A0A7C8BNB2_9MICO</name>
<dbReference type="OrthoDB" id="9811121at2"/>
<feature type="domain" description="CN hydrolase" evidence="2">
    <location>
        <begin position="5"/>
        <end position="245"/>
    </location>
</feature>
<gene>
    <name evidence="3" type="ORF">F8O02_06580</name>
</gene>
<protein>
    <submittedName>
        <fullName evidence="3">Carbon-nitrogen hydrolase family protein</fullName>
    </submittedName>
</protein>